<evidence type="ECO:0000313" key="1">
    <source>
        <dbReference type="EMBL" id="RFZ85256.1"/>
    </source>
</evidence>
<accession>A0A3E2NW64</accession>
<dbReference type="Proteomes" id="UP000260823">
    <property type="component" value="Unassembled WGS sequence"/>
</dbReference>
<name>A0A3E2NW64_9SPHI</name>
<protein>
    <submittedName>
        <fullName evidence="1">Uncharacterized protein</fullName>
    </submittedName>
</protein>
<gene>
    <name evidence="1" type="ORF">DYU05_06560</name>
</gene>
<keyword evidence="2" id="KW-1185">Reference proteome</keyword>
<comment type="caution">
    <text evidence="1">The sequence shown here is derived from an EMBL/GenBank/DDBJ whole genome shotgun (WGS) entry which is preliminary data.</text>
</comment>
<proteinExistence type="predicted"/>
<dbReference type="AlphaFoldDB" id="A0A3E2NW64"/>
<dbReference type="EMBL" id="QWDE01000001">
    <property type="protein sequence ID" value="RFZ85256.1"/>
    <property type="molecule type" value="Genomic_DNA"/>
</dbReference>
<organism evidence="1 2">
    <name type="scientific">Mucilaginibacter terrenus</name>
    <dbReference type="NCBI Taxonomy" id="2482727"/>
    <lineage>
        <taxon>Bacteria</taxon>
        <taxon>Pseudomonadati</taxon>
        <taxon>Bacteroidota</taxon>
        <taxon>Sphingobacteriia</taxon>
        <taxon>Sphingobacteriales</taxon>
        <taxon>Sphingobacteriaceae</taxon>
        <taxon>Mucilaginibacter</taxon>
    </lineage>
</organism>
<evidence type="ECO:0000313" key="2">
    <source>
        <dbReference type="Proteomes" id="UP000260823"/>
    </source>
</evidence>
<sequence length="77" mass="8999">MTLYEFNTLDMNDKAEALWQGTFLGERHADGLTIQLYSVKAFYAEIFYEVKKNKIIDIQAFTSRQQLGPYLAQIKFI</sequence>
<reference evidence="1 2" key="1">
    <citation type="submission" date="2018-08" db="EMBL/GenBank/DDBJ databases">
        <title>Mucilaginibacter terrae sp. nov., isolated from manganese diggings.</title>
        <authorList>
            <person name="Huang Y."/>
            <person name="Zhou Z."/>
        </authorList>
    </citation>
    <scope>NUCLEOTIDE SEQUENCE [LARGE SCALE GENOMIC DNA]</scope>
    <source>
        <strain evidence="1 2">ZH6</strain>
    </source>
</reference>